<evidence type="ECO:0000259" key="2">
    <source>
        <dbReference type="Pfam" id="PF04235"/>
    </source>
</evidence>
<evidence type="ECO:0000313" key="3">
    <source>
        <dbReference type="EMBL" id="PXY26362.1"/>
    </source>
</evidence>
<keyword evidence="1" id="KW-1133">Transmembrane helix</keyword>
<feature type="transmembrane region" description="Helical" evidence="1">
    <location>
        <begin position="141"/>
        <end position="162"/>
    </location>
</feature>
<dbReference type="AlphaFoldDB" id="A0A318LIZ7"/>
<evidence type="ECO:0000256" key="1">
    <source>
        <dbReference type="SAM" id="Phobius"/>
    </source>
</evidence>
<keyword evidence="1" id="KW-0472">Membrane</keyword>
<feature type="transmembrane region" description="Helical" evidence="1">
    <location>
        <begin position="235"/>
        <end position="253"/>
    </location>
</feature>
<dbReference type="InterPro" id="IPR052529">
    <property type="entry name" value="Bact_Transport_Assoc"/>
</dbReference>
<reference evidence="3 4" key="1">
    <citation type="submission" date="2016-07" db="EMBL/GenBank/DDBJ databases">
        <title>Draft genome sequence of Prauserella sp. YIM 121212, isolated from alkaline soil.</title>
        <authorList>
            <person name="Ruckert C."/>
            <person name="Albersmeier A."/>
            <person name="Jiang C.-L."/>
            <person name="Jiang Y."/>
            <person name="Kalinowski J."/>
            <person name="Schneider O."/>
            <person name="Winkler A."/>
            <person name="Zotchev S.B."/>
        </authorList>
    </citation>
    <scope>NUCLEOTIDE SEQUENCE [LARGE SCALE GENOMIC DNA]</scope>
    <source>
        <strain evidence="3 4">YIM 121212</strain>
    </source>
</reference>
<dbReference type="PANTHER" id="PTHR30590">
    <property type="entry name" value="INNER MEMBRANE PROTEIN"/>
    <property type="match status" value="1"/>
</dbReference>
<proteinExistence type="predicted"/>
<keyword evidence="4" id="KW-1185">Reference proteome</keyword>
<protein>
    <recommendedName>
        <fullName evidence="2">DUF418 domain-containing protein</fullName>
    </recommendedName>
</protein>
<feature type="transmembrane region" description="Helical" evidence="1">
    <location>
        <begin position="259"/>
        <end position="277"/>
    </location>
</feature>
<feature type="transmembrane region" description="Helical" evidence="1">
    <location>
        <begin position="12"/>
        <end position="30"/>
    </location>
</feature>
<dbReference type="Pfam" id="PF04235">
    <property type="entry name" value="DUF418"/>
    <property type="match status" value="1"/>
</dbReference>
<evidence type="ECO:0000313" key="4">
    <source>
        <dbReference type="Proteomes" id="UP000247892"/>
    </source>
</evidence>
<keyword evidence="1" id="KW-0812">Transmembrane</keyword>
<comment type="caution">
    <text evidence="3">The sequence shown here is derived from an EMBL/GenBank/DDBJ whole genome shotgun (WGS) entry which is preliminary data.</text>
</comment>
<feature type="transmembrane region" description="Helical" evidence="1">
    <location>
        <begin position="298"/>
        <end position="323"/>
    </location>
</feature>
<sequence length="381" mass="41494">MAGSRRVAALDVIRGIAILGTLGTNIWIFTDPLGAAGFLTTPAPDSVAGFAETVLRFLTNGKFLALLSLLFGIGLELQYRAAVRRGRRWPGWYLWRSALLLVEGLLHYVLIFEFDVLMYYAVVSVLVAFLVGRSERVQRGWLIGAAALHVTVVGLLTAVLVLSDATVSGGAAASTDSWREQVGTRLTEFGAYRAEALFAIPLSTVLFLAGVRLWRAGALTAAGRVAQVRLMRIGLGIGVPLNLLTSFAGQEWFLADRYLAAPLVAFGLLGLVPWLLHRMREEAGPLRCGLTAVGRSALSCYVGQNLVCSILCYGWGFGLAAAFADARPWWIVALFACVCALLLLLASWWLSRFSRGPLEQVWHWAYQAPQRSRERVDATAP</sequence>
<gene>
    <name evidence="3" type="ORF">BA062_24780</name>
</gene>
<dbReference type="OrthoDB" id="9807744at2"/>
<name>A0A318LIZ7_9PSEU</name>
<feature type="transmembrane region" description="Helical" evidence="1">
    <location>
        <begin position="117"/>
        <end position="134"/>
    </location>
</feature>
<dbReference type="EMBL" id="MASU01000011">
    <property type="protein sequence ID" value="PXY26362.1"/>
    <property type="molecule type" value="Genomic_DNA"/>
</dbReference>
<organism evidence="3 4">
    <name type="scientific">Prauserella flavalba</name>
    <dbReference type="NCBI Taxonomy" id="1477506"/>
    <lineage>
        <taxon>Bacteria</taxon>
        <taxon>Bacillati</taxon>
        <taxon>Actinomycetota</taxon>
        <taxon>Actinomycetes</taxon>
        <taxon>Pseudonocardiales</taxon>
        <taxon>Pseudonocardiaceae</taxon>
        <taxon>Prauserella</taxon>
    </lineage>
</organism>
<dbReference type="InterPro" id="IPR007349">
    <property type="entry name" value="DUF418"/>
</dbReference>
<feature type="transmembrane region" description="Helical" evidence="1">
    <location>
        <begin position="196"/>
        <end position="214"/>
    </location>
</feature>
<dbReference type="PANTHER" id="PTHR30590:SF2">
    <property type="entry name" value="INNER MEMBRANE PROTEIN"/>
    <property type="match status" value="1"/>
</dbReference>
<dbReference type="Proteomes" id="UP000247892">
    <property type="component" value="Unassembled WGS sequence"/>
</dbReference>
<dbReference type="RefSeq" id="WP_110340871.1">
    <property type="nucleotide sequence ID" value="NZ_MASU01000011.1"/>
</dbReference>
<feature type="transmembrane region" description="Helical" evidence="1">
    <location>
        <begin position="329"/>
        <end position="350"/>
    </location>
</feature>
<accession>A0A318LIZ7</accession>
<feature type="transmembrane region" description="Helical" evidence="1">
    <location>
        <begin position="63"/>
        <end position="81"/>
    </location>
</feature>
<feature type="transmembrane region" description="Helical" evidence="1">
    <location>
        <begin position="93"/>
        <end position="111"/>
    </location>
</feature>
<feature type="domain" description="DUF418" evidence="2">
    <location>
        <begin position="214"/>
        <end position="365"/>
    </location>
</feature>